<dbReference type="SUPFAM" id="SSF109854">
    <property type="entry name" value="DinB/YfiT-like putative metalloenzymes"/>
    <property type="match status" value="1"/>
</dbReference>
<dbReference type="KEGG" id="dsc:ABOD76_08990"/>
<comment type="similarity">
    <text evidence="1">Belongs to the DinB family.</text>
</comment>
<accession>A0AAU7UDC1</accession>
<dbReference type="Pfam" id="PF05163">
    <property type="entry name" value="DinB"/>
    <property type="match status" value="1"/>
</dbReference>
<evidence type="ECO:0000313" key="4">
    <source>
        <dbReference type="EMBL" id="XBV86431.1"/>
    </source>
</evidence>
<evidence type="ECO:0000256" key="1">
    <source>
        <dbReference type="ARBA" id="ARBA00008635"/>
    </source>
</evidence>
<dbReference type="InterPro" id="IPR034660">
    <property type="entry name" value="DinB/YfiT-like"/>
</dbReference>
<reference evidence="4" key="1">
    <citation type="submission" date="2024-06" db="EMBL/GenBank/DDBJ databases">
        <title>Draft Genome Sequence of Deinococcus sonorensis Type Strain KR-87, a Biofilm Producing Representative of the Genus Deinococcus.</title>
        <authorList>
            <person name="Boren L.S."/>
            <person name="Grosso R.A."/>
            <person name="Hugenberg-Cox A.N."/>
            <person name="Hill J.T.E."/>
            <person name="Albert C.M."/>
            <person name="Tuohy J.M."/>
        </authorList>
    </citation>
    <scope>NUCLEOTIDE SEQUENCE</scope>
    <source>
        <strain evidence="4">KR-87</strain>
    </source>
</reference>
<dbReference type="GO" id="GO:0046872">
    <property type="term" value="F:metal ion binding"/>
    <property type="evidence" value="ECO:0007669"/>
    <property type="project" value="UniProtKB-KW"/>
</dbReference>
<dbReference type="RefSeq" id="WP_350244500.1">
    <property type="nucleotide sequence ID" value="NZ_CP158299.1"/>
</dbReference>
<proteinExistence type="inferred from homology"/>
<gene>
    <name evidence="4" type="ORF">ABOD76_08990</name>
</gene>
<dbReference type="AlphaFoldDB" id="A0AAU7UDC1"/>
<dbReference type="EMBL" id="CP158299">
    <property type="protein sequence ID" value="XBV86431.1"/>
    <property type="molecule type" value="Genomic_DNA"/>
</dbReference>
<evidence type="ECO:0000256" key="2">
    <source>
        <dbReference type="ARBA" id="ARBA00022723"/>
    </source>
</evidence>
<protein>
    <submittedName>
        <fullName evidence="4">DinB family protein</fullName>
    </submittedName>
</protein>
<organism evidence="4">
    <name type="scientific">Deinococcus sonorensis KR-87</name>
    <dbReference type="NCBI Taxonomy" id="694439"/>
    <lineage>
        <taxon>Bacteria</taxon>
        <taxon>Thermotogati</taxon>
        <taxon>Deinococcota</taxon>
        <taxon>Deinococci</taxon>
        <taxon>Deinococcales</taxon>
        <taxon>Deinococcaceae</taxon>
        <taxon>Deinococcus</taxon>
    </lineage>
</organism>
<evidence type="ECO:0000256" key="3">
    <source>
        <dbReference type="PIRSR" id="PIRSR607837-1"/>
    </source>
</evidence>
<sequence length="161" mass="18568">MNETAIQDRAVLTTADLLTHWQGHRRLTRRVIERFPEEQLFTYSLGGMRPFGALAWELYGVSLYTLQGMVRGEWPEPQFPQALPQDRAAVLAAWDDLTGQLDEQLPKVPVERYHQPQAMFWATLPGHAAVTYAIDNEIHHRGQGYVYLRSLGLEPPPFWER</sequence>
<dbReference type="Gene3D" id="1.20.120.450">
    <property type="entry name" value="dinb family like domain"/>
    <property type="match status" value="1"/>
</dbReference>
<feature type="binding site" evidence="3">
    <location>
        <position position="140"/>
    </location>
    <ligand>
        <name>a divalent metal cation</name>
        <dbReference type="ChEBI" id="CHEBI:60240"/>
    </ligand>
</feature>
<keyword evidence="2 3" id="KW-0479">Metal-binding</keyword>
<name>A0AAU7UDC1_9DEIO</name>
<dbReference type="InterPro" id="IPR007837">
    <property type="entry name" value="DinB"/>
</dbReference>